<proteinExistence type="predicted"/>
<dbReference type="EMBL" id="CAEZXS010000044">
    <property type="protein sequence ID" value="CAB4693039.1"/>
    <property type="molecule type" value="Genomic_DNA"/>
</dbReference>
<sequence length="53" mass="5754">MHFRSLNAGGPDKVSALWVLIPRIPKIRVTQVTLCVYGASTNFVGPVEESAVQ</sequence>
<accession>A0A6J6ZPZ8</accession>
<dbReference type="EMBL" id="CAFAAQ010000227">
    <property type="protein sequence ID" value="CAB4822703.1"/>
    <property type="molecule type" value="Genomic_DNA"/>
</dbReference>
<evidence type="ECO:0000313" key="1">
    <source>
        <dbReference type="EMBL" id="CAB4693039.1"/>
    </source>
</evidence>
<reference evidence="2" key="1">
    <citation type="submission" date="2020-05" db="EMBL/GenBank/DDBJ databases">
        <authorList>
            <person name="Chiriac C."/>
            <person name="Salcher M."/>
            <person name="Ghai R."/>
            <person name="Kavagutti S V."/>
        </authorList>
    </citation>
    <scope>NUCLEOTIDE SEQUENCE</scope>
</reference>
<dbReference type="AlphaFoldDB" id="A0A6J6ZPZ8"/>
<organism evidence="2">
    <name type="scientific">freshwater metagenome</name>
    <dbReference type="NCBI Taxonomy" id="449393"/>
    <lineage>
        <taxon>unclassified sequences</taxon>
        <taxon>metagenomes</taxon>
        <taxon>ecological metagenomes</taxon>
    </lineage>
</organism>
<gene>
    <name evidence="1" type="ORF">UFOPK2582_00530</name>
    <name evidence="2" type="ORF">UFOPK3046_01822</name>
</gene>
<name>A0A6J6ZPZ8_9ZZZZ</name>
<protein>
    <submittedName>
        <fullName evidence="2">Unannotated protein</fullName>
    </submittedName>
</protein>
<evidence type="ECO:0000313" key="2">
    <source>
        <dbReference type="EMBL" id="CAB4822703.1"/>
    </source>
</evidence>